<evidence type="ECO:0000313" key="2">
    <source>
        <dbReference type="EMBL" id="CAL1400687.1"/>
    </source>
</evidence>
<keyword evidence="3" id="KW-1185">Reference proteome</keyword>
<gene>
    <name evidence="2" type="ORF">LTRI10_LOCUS40800</name>
</gene>
<proteinExistence type="predicted"/>
<dbReference type="EMBL" id="OZ034820">
    <property type="protein sequence ID" value="CAL1400687.1"/>
    <property type="molecule type" value="Genomic_DNA"/>
</dbReference>
<name>A0AAV2FRV7_9ROSI</name>
<organism evidence="2 3">
    <name type="scientific">Linum trigynum</name>
    <dbReference type="NCBI Taxonomy" id="586398"/>
    <lineage>
        <taxon>Eukaryota</taxon>
        <taxon>Viridiplantae</taxon>
        <taxon>Streptophyta</taxon>
        <taxon>Embryophyta</taxon>
        <taxon>Tracheophyta</taxon>
        <taxon>Spermatophyta</taxon>
        <taxon>Magnoliopsida</taxon>
        <taxon>eudicotyledons</taxon>
        <taxon>Gunneridae</taxon>
        <taxon>Pentapetalae</taxon>
        <taxon>rosids</taxon>
        <taxon>fabids</taxon>
        <taxon>Malpighiales</taxon>
        <taxon>Linaceae</taxon>
        <taxon>Linum</taxon>
    </lineage>
</organism>
<feature type="region of interest" description="Disordered" evidence="1">
    <location>
        <begin position="1"/>
        <end position="33"/>
    </location>
</feature>
<reference evidence="2 3" key="1">
    <citation type="submission" date="2024-04" db="EMBL/GenBank/DDBJ databases">
        <authorList>
            <person name="Fracassetti M."/>
        </authorList>
    </citation>
    <scope>NUCLEOTIDE SEQUENCE [LARGE SCALE GENOMIC DNA]</scope>
</reference>
<protein>
    <submittedName>
        <fullName evidence="2">Uncharacterized protein</fullName>
    </submittedName>
</protein>
<accession>A0AAV2FRV7</accession>
<dbReference type="AlphaFoldDB" id="A0AAV2FRV7"/>
<sequence length="109" mass="12593">MLSKANRVGGASLSQSAQDRLSASLEEVEEDEEVYKNIVEQTEVVTESSRDDHDQEYPVVADHTFSHSSSNFEEADMREEMQAELIENLAWRLALQSIMEEEERERMRK</sequence>
<feature type="compositionally biased region" description="Polar residues" evidence="1">
    <location>
        <begin position="12"/>
        <end position="21"/>
    </location>
</feature>
<evidence type="ECO:0000256" key="1">
    <source>
        <dbReference type="SAM" id="MobiDB-lite"/>
    </source>
</evidence>
<dbReference type="Proteomes" id="UP001497516">
    <property type="component" value="Chromosome 7"/>
</dbReference>
<evidence type="ECO:0000313" key="3">
    <source>
        <dbReference type="Proteomes" id="UP001497516"/>
    </source>
</evidence>